<dbReference type="InterPro" id="IPR032466">
    <property type="entry name" value="Metal_Hydrolase"/>
</dbReference>
<dbReference type="RefSeq" id="WP_284237899.1">
    <property type="nucleotide sequence ID" value="NZ_BSSQ01000006.1"/>
</dbReference>
<dbReference type="InterPro" id="IPR011059">
    <property type="entry name" value="Metal-dep_hydrolase_composite"/>
</dbReference>
<evidence type="ECO:0000313" key="3">
    <source>
        <dbReference type="Proteomes" id="UP001157114"/>
    </source>
</evidence>
<dbReference type="InterPro" id="IPR013108">
    <property type="entry name" value="Amidohydro_3"/>
</dbReference>
<gene>
    <name evidence="2" type="ORF">MU1_15060</name>
</gene>
<dbReference type="EMBL" id="BSSQ01000006">
    <property type="protein sequence ID" value="GLX67161.1"/>
    <property type="molecule type" value="Genomic_DNA"/>
</dbReference>
<evidence type="ECO:0000313" key="2">
    <source>
        <dbReference type="EMBL" id="GLX67161.1"/>
    </source>
</evidence>
<dbReference type="NCBIfam" id="NF005312">
    <property type="entry name" value="PRK06846.1"/>
    <property type="match status" value="1"/>
</dbReference>
<dbReference type="Proteomes" id="UP001157114">
    <property type="component" value="Unassembled WGS sequence"/>
</dbReference>
<feature type="domain" description="Amidohydrolase 3" evidence="1">
    <location>
        <begin position="57"/>
        <end position="374"/>
    </location>
</feature>
<accession>A0ABQ6GC48</accession>
<sequence>MNSYWLTNVRLEEGYQMEAGVPARTITGSYHLFIQDEKIRLIRPAGSGLPSDNYSCYDAEDSLMLPAFRDMHIHLDKTYYSGPWKAVEPPFSVLARIEEEAVLLHQLLPKSQERAEALIDLLFSHGTTYIRSHCNVDPYTGVKHVEAVMRAFDNRKDKVSGEIVVFPQHGLLRSQVVEYAREALRLGATSMGGVDPGSVDQNIEQSLYTIMDLAVEANADVDVHIHDPGHLGTFTIRRLADMAEDAGWRGRVTVSHALGLAGVSPQEQEELAAMLAARDITLTSTVPLGNFPFPVLKKHGVKVWLGDDSITDHWNPFGQGNVLEKASKLAERYGWSDERGLAETLGYITGGVTPLDRQGNQLWPKEGDAANAVLVRASCSAEMIARRSKVVGVLSKGSWYPLPEDERQNAL</sequence>
<proteinExistence type="predicted"/>
<evidence type="ECO:0000259" key="1">
    <source>
        <dbReference type="Pfam" id="PF07969"/>
    </source>
</evidence>
<organism evidence="2 3">
    <name type="scientific">Paenibacillus glycanilyticus</name>
    <dbReference type="NCBI Taxonomy" id="126569"/>
    <lineage>
        <taxon>Bacteria</taxon>
        <taxon>Bacillati</taxon>
        <taxon>Bacillota</taxon>
        <taxon>Bacilli</taxon>
        <taxon>Bacillales</taxon>
        <taxon>Paenibacillaceae</taxon>
        <taxon>Paenibacillus</taxon>
    </lineage>
</organism>
<protein>
    <submittedName>
        <fullName evidence="2">Deaminase</fullName>
    </submittedName>
</protein>
<keyword evidence="3" id="KW-1185">Reference proteome</keyword>
<dbReference type="PANTHER" id="PTHR32027:SF9">
    <property type="entry name" value="BLL3847 PROTEIN"/>
    <property type="match status" value="1"/>
</dbReference>
<dbReference type="InterPro" id="IPR052349">
    <property type="entry name" value="Metallo-hydrolase_Enzymes"/>
</dbReference>
<dbReference type="Gene3D" id="2.30.40.10">
    <property type="entry name" value="Urease, subunit C, domain 1"/>
    <property type="match status" value="1"/>
</dbReference>
<dbReference type="CDD" id="cd01293">
    <property type="entry name" value="Bact_CD"/>
    <property type="match status" value="1"/>
</dbReference>
<comment type="caution">
    <text evidence="2">The sequence shown here is derived from an EMBL/GenBank/DDBJ whole genome shotgun (WGS) entry which is preliminary data.</text>
</comment>
<dbReference type="Gene3D" id="3.20.20.140">
    <property type="entry name" value="Metal-dependent hydrolases"/>
    <property type="match status" value="1"/>
</dbReference>
<dbReference type="SUPFAM" id="SSF51556">
    <property type="entry name" value="Metallo-dependent hydrolases"/>
    <property type="match status" value="1"/>
</dbReference>
<name>A0ABQ6GC48_9BACL</name>
<dbReference type="PANTHER" id="PTHR32027">
    <property type="entry name" value="CYTOSINE DEAMINASE"/>
    <property type="match status" value="1"/>
</dbReference>
<dbReference type="Pfam" id="PF07969">
    <property type="entry name" value="Amidohydro_3"/>
    <property type="match status" value="1"/>
</dbReference>
<reference evidence="2 3" key="1">
    <citation type="submission" date="2023-03" db="EMBL/GenBank/DDBJ databases">
        <title>Draft genome sequence of the bacteria which degrade cell wall of Tricholomamatutake.</title>
        <authorList>
            <person name="Konishi Y."/>
            <person name="Fukuta Y."/>
            <person name="Shirasaka N."/>
        </authorList>
    </citation>
    <scope>NUCLEOTIDE SEQUENCE [LARGE SCALE GENOMIC DNA]</scope>
    <source>
        <strain evidence="3">mu1</strain>
    </source>
</reference>